<sequence>MVGVHLLAGLLWVTSVGTSAAGGSAGGEHLHESSPLDNLRSTSRRSKRRSSSSSLEADPNLLSASLDGNYVRHPPDETMVTLSVVTANDGEKHATITSLANGIHPLTFTSRLVPSADHATCFRLVPAEGTYASSLRFCPDESGSFDVLGENVSYKLVRYTRKRPKPG</sequence>
<dbReference type="EMBL" id="JABANM010024004">
    <property type="protein sequence ID" value="KAF4716935.1"/>
    <property type="molecule type" value="Genomic_DNA"/>
</dbReference>
<feature type="signal peptide" evidence="2">
    <location>
        <begin position="1"/>
        <end position="20"/>
    </location>
</feature>
<accession>A0A7J6R8D4</accession>
<evidence type="ECO:0000256" key="2">
    <source>
        <dbReference type="SAM" id="SignalP"/>
    </source>
</evidence>
<organism evidence="3 4">
    <name type="scientific">Perkinsus olseni</name>
    <name type="common">Perkinsus atlanticus</name>
    <dbReference type="NCBI Taxonomy" id="32597"/>
    <lineage>
        <taxon>Eukaryota</taxon>
        <taxon>Sar</taxon>
        <taxon>Alveolata</taxon>
        <taxon>Perkinsozoa</taxon>
        <taxon>Perkinsea</taxon>
        <taxon>Perkinsida</taxon>
        <taxon>Perkinsidae</taxon>
        <taxon>Perkinsus</taxon>
    </lineage>
</organism>
<feature type="chain" id="PRO_5029486431" evidence="2">
    <location>
        <begin position="21"/>
        <end position="167"/>
    </location>
</feature>
<dbReference type="Proteomes" id="UP000574390">
    <property type="component" value="Unassembled WGS sequence"/>
</dbReference>
<reference evidence="3 4" key="1">
    <citation type="submission" date="2020-04" db="EMBL/GenBank/DDBJ databases">
        <title>Perkinsus olseni comparative genomics.</title>
        <authorList>
            <person name="Bogema D.R."/>
        </authorList>
    </citation>
    <scope>NUCLEOTIDE SEQUENCE [LARGE SCALE GENOMIC DNA]</scope>
    <source>
        <strain evidence="3">ATCC PRA-205</strain>
    </source>
</reference>
<evidence type="ECO:0000313" key="3">
    <source>
        <dbReference type="EMBL" id="KAF4716935.1"/>
    </source>
</evidence>
<protein>
    <submittedName>
        <fullName evidence="3">Uncharacterized protein</fullName>
    </submittedName>
</protein>
<dbReference type="AlphaFoldDB" id="A0A7J6R8D4"/>
<evidence type="ECO:0000313" key="4">
    <source>
        <dbReference type="Proteomes" id="UP000574390"/>
    </source>
</evidence>
<proteinExistence type="predicted"/>
<name>A0A7J6R8D4_PEROL</name>
<gene>
    <name evidence="3" type="ORF">FOZ62_026061</name>
</gene>
<evidence type="ECO:0000256" key="1">
    <source>
        <dbReference type="SAM" id="MobiDB-lite"/>
    </source>
</evidence>
<comment type="caution">
    <text evidence="3">The sequence shown here is derived from an EMBL/GenBank/DDBJ whole genome shotgun (WGS) entry which is preliminary data.</text>
</comment>
<keyword evidence="2" id="KW-0732">Signal</keyword>
<feature type="region of interest" description="Disordered" evidence="1">
    <location>
        <begin position="22"/>
        <end position="60"/>
    </location>
</feature>